<dbReference type="InterPro" id="IPR044989">
    <property type="entry name" value="TAC1"/>
</dbReference>
<evidence type="ECO:0000256" key="3">
    <source>
        <dbReference type="ARBA" id="ARBA00026138"/>
    </source>
</evidence>
<dbReference type="OrthoDB" id="1922866at2759"/>
<feature type="region of interest" description="Disordered" evidence="4">
    <location>
        <begin position="136"/>
        <end position="156"/>
    </location>
</feature>
<dbReference type="Proteomes" id="UP001085076">
    <property type="component" value="Miscellaneous, Linkage group lg07"/>
</dbReference>
<accession>A0A9D5H9T4</accession>
<gene>
    <name evidence="5" type="ORF">J5N97_025347</name>
</gene>
<dbReference type="GO" id="GO:0001763">
    <property type="term" value="P:morphogenesis of a branching structure"/>
    <property type="evidence" value="ECO:0007669"/>
    <property type="project" value="InterPro"/>
</dbReference>
<comment type="caution">
    <text evidence="5">The sequence shown here is derived from an EMBL/GenBank/DDBJ whole genome shotgun (WGS) entry which is preliminary data.</text>
</comment>
<protein>
    <recommendedName>
        <fullName evidence="3">Protein TILLER ANGLE CONTROL 1</fullName>
    </recommendedName>
</protein>
<dbReference type="AlphaFoldDB" id="A0A9D5H9T4"/>
<reference evidence="5" key="2">
    <citation type="journal article" date="2022" name="Hortic Res">
        <title>The genome of Dioscorea zingiberensis sheds light on the biosynthesis, origin and evolution of the medicinally important diosgenin saponins.</title>
        <authorList>
            <person name="Li Y."/>
            <person name="Tan C."/>
            <person name="Li Z."/>
            <person name="Guo J."/>
            <person name="Li S."/>
            <person name="Chen X."/>
            <person name="Wang C."/>
            <person name="Dai X."/>
            <person name="Yang H."/>
            <person name="Song W."/>
            <person name="Hou L."/>
            <person name="Xu J."/>
            <person name="Tong Z."/>
            <person name="Xu A."/>
            <person name="Yuan X."/>
            <person name="Wang W."/>
            <person name="Yang Q."/>
            <person name="Chen L."/>
            <person name="Sun Z."/>
            <person name="Wang K."/>
            <person name="Pan B."/>
            <person name="Chen J."/>
            <person name="Bao Y."/>
            <person name="Liu F."/>
            <person name="Qi X."/>
            <person name="Gang D.R."/>
            <person name="Wen J."/>
            <person name="Li J."/>
        </authorList>
    </citation>
    <scope>NUCLEOTIDE SEQUENCE</scope>
    <source>
        <strain evidence="5">Dzin_1.0</strain>
    </source>
</reference>
<keyword evidence="6" id="KW-1185">Reference proteome</keyword>
<evidence type="ECO:0000313" key="6">
    <source>
        <dbReference type="Proteomes" id="UP001085076"/>
    </source>
</evidence>
<organism evidence="5 6">
    <name type="scientific">Dioscorea zingiberensis</name>
    <dbReference type="NCBI Taxonomy" id="325984"/>
    <lineage>
        <taxon>Eukaryota</taxon>
        <taxon>Viridiplantae</taxon>
        <taxon>Streptophyta</taxon>
        <taxon>Embryophyta</taxon>
        <taxon>Tracheophyta</taxon>
        <taxon>Spermatophyta</taxon>
        <taxon>Magnoliopsida</taxon>
        <taxon>Liliopsida</taxon>
        <taxon>Dioscoreales</taxon>
        <taxon>Dioscoreaceae</taxon>
        <taxon>Dioscorea</taxon>
    </lineage>
</organism>
<evidence type="ECO:0000256" key="1">
    <source>
        <dbReference type="ARBA" id="ARBA00022604"/>
    </source>
</evidence>
<sequence>MKFFNWMHRKLLNPSVVYSRVPHKQQPDVFSDHVKENEADEALLLNNVLDRILTIGTLGIDNNSNSLIIDDQHQEYYEDDEKDHDQQYKKQEQEEQEVKVSVLPLVVTKQSTRLKENEEKKSNVEVLMTLEVKNDQHSHKEHMTEPLLKEDKEKKESKRTTLAELFAAADLPLEKASVPWKEKTAKTNYIASKWKLNKKIVDEKSPRKKN</sequence>
<evidence type="ECO:0000256" key="4">
    <source>
        <dbReference type="SAM" id="MobiDB-lite"/>
    </source>
</evidence>
<dbReference type="EMBL" id="JAGGNH010000007">
    <property type="protein sequence ID" value="KAJ0968430.1"/>
    <property type="molecule type" value="Genomic_DNA"/>
</dbReference>
<dbReference type="PANTHER" id="PTHR38366:SF1">
    <property type="entry name" value="PROTEIN TILLER ANGLE CONTROL 1"/>
    <property type="match status" value="1"/>
</dbReference>
<dbReference type="PANTHER" id="PTHR38366">
    <property type="entry name" value="NAD-DEPENDENT PROTEIN DEACETYLASE HST1-LIKE PROTEIN"/>
    <property type="match status" value="1"/>
</dbReference>
<evidence type="ECO:0000256" key="2">
    <source>
        <dbReference type="ARBA" id="ARBA00025796"/>
    </source>
</evidence>
<keyword evidence="1" id="KW-0341">Growth regulation</keyword>
<reference evidence="5" key="1">
    <citation type="submission" date="2021-03" db="EMBL/GenBank/DDBJ databases">
        <authorList>
            <person name="Li Z."/>
            <person name="Yang C."/>
        </authorList>
    </citation>
    <scope>NUCLEOTIDE SEQUENCE</scope>
    <source>
        <strain evidence="5">Dzin_1.0</strain>
        <tissue evidence="5">Leaf</tissue>
    </source>
</reference>
<name>A0A9D5H9T4_9LILI</name>
<evidence type="ECO:0000313" key="5">
    <source>
        <dbReference type="EMBL" id="KAJ0968430.1"/>
    </source>
</evidence>
<proteinExistence type="inferred from homology"/>
<comment type="similarity">
    <text evidence="2">Belongs to the TAC family.</text>
</comment>